<name>A0A5C6BD99_9BACT</name>
<dbReference type="EMBL" id="SJPU01000005">
    <property type="protein sequence ID" value="TWU09940.1"/>
    <property type="molecule type" value="Genomic_DNA"/>
</dbReference>
<evidence type="ECO:0000313" key="1">
    <source>
        <dbReference type="EMBL" id="TWU09940.1"/>
    </source>
</evidence>
<dbReference type="AlphaFoldDB" id="A0A5C6BD99"/>
<dbReference type="Proteomes" id="UP000319908">
    <property type="component" value="Unassembled WGS sequence"/>
</dbReference>
<proteinExistence type="predicted"/>
<organism evidence="1 2">
    <name type="scientific">Allorhodopirellula heiligendammensis</name>
    <dbReference type="NCBI Taxonomy" id="2714739"/>
    <lineage>
        <taxon>Bacteria</taxon>
        <taxon>Pseudomonadati</taxon>
        <taxon>Planctomycetota</taxon>
        <taxon>Planctomycetia</taxon>
        <taxon>Pirellulales</taxon>
        <taxon>Pirellulaceae</taxon>
        <taxon>Allorhodopirellula</taxon>
    </lineage>
</organism>
<accession>A0A5C6BD99</accession>
<gene>
    <name evidence="1" type="ORF">Poly21_52680</name>
</gene>
<reference evidence="1 2" key="1">
    <citation type="journal article" date="2020" name="Antonie Van Leeuwenhoek">
        <title>Rhodopirellula heiligendammensis sp. nov., Rhodopirellula pilleata sp. nov., and Rhodopirellula solitaria sp. nov. isolated from natural or artificial marine surfaces in Northern Germany and California, USA, and emended description of the genus Rhodopirellula.</title>
        <authorList>
            <person name="Kallscheuer N."/>
            <person name="Wiegand S."/>
            <person name="Jogler M."/>
            <person name="Boedeker C."/>
            <person name="Peeters S.H."/>
            <person name="Rast P."/>
            <person name="Heuer A."/>
            <person name="Jetten M.S.M."/>
            <person name="Rohde M."/>
            <person name="Jogler C."/>
        </authorList>
    </citation>
    <scope>NUCLEOTIDE SEQUENCE [LARGE SCALE GENOMIC DNA]</scope>
    <source>
        <strain evidence="1 2">Poly21</strain>
    </source>
</reference>
<keyword evidence="2" id="KW-1185">Reference proteome</keyword>
<sequence>MTGYEDEDDRHDREEDERIWRERRQAIQSRVTREAFAFFLRELKQIEARVVGKGLGGENGEDDEFV</sequence>
<comment type="caution">
    <text evidence="1">The sequence shown here is derived from an EMBL/GenBank/DDBJ whole genome shotgun (WGS) entry which is preliminary data.</text>
</comment>
<dbReference type="RefSeq" id="WP_146409733.1">
    <property type="nucleotide sequence ID" value="NZ_SJPU01000005.1"/>
</dbReference>
<evidence type="ECO:0000313" key="2">
    <source>
        <dbReference type="Proteomes" id="UP000319908"/>
    </source>
</evidence>
<protein>
    <submittedName>
        <fullName evidence="1">Uncharacterized protein</fullName>
    </submittedName>
</protein>